<gene>
    <name evidence="1" type="ORF">SAMN06269173_104462</name>
</gene>
<name>A0A238XWV8_9BACT</name>
<keyword evidence="2" id="KW-1185">Reference proteome</keyword>
<sequence length="129" mass="14450">MLGGCQSNATSPATSIPVTKAGSLKVLEGTWVGHTESGFTLLKIDSDSTGTYTGYIDREKKTGKDARIPRHWLYESPIRVKYVALNQEPNVFIETQRFRFDYALRGDTLQEIDKMGLQGTLVRVKPEQQ</sequence>
<dbReference type="Proteomes" id="UP000198310">
    <property type="component" value="Unassembled WGS sequence"/>
</dbReference>
<dbReference type="EMBL" id="FZNS01000004">
    <property type="protein sequence ID" value="SNR63397.1"/>
    <property type="molecule type" value="Genomic_DNA"/>
</dbReference>
<dbReference type="AlphaFoldDB" id="A0A238XWV8"/>
<reference evidence="2" key="1">
    <citation type="submission" date="2017-06" db="EMBL/GenBank/DDBJ databases">
        <authorList>
            <person name="Varghese N."/>
            <person name="Submissions S."/>
        </authorList>
    </citation>
    <scope>NUCLEOTIDE SEQUENCE [LARGE SCALE GENOMIC DNA]</scope>
    <source>
        <strain evidence="2">DSM 28041</strain>
    </source>
</reference>
<accession>A0A238XWV8</accession>
<organism evidence="1 2">
    <name type="scientific">Hymenobacter mucosus</name>
    <dbReference type="NCBI Taxonomy" id="1411120"/>
    <lineage>
        <taxon>Bacteria</taxon>
        <taxon>Pseudomonadati</taxon>
        <taxon>Bacteroidota</taxon>
        <taxon>Cytophagia</taxon>
        <taxon>Cytophagales</taxon>
        <taxon>Hymenobacteraceae</taxon>
        <taxon>Hymenobacter</taxon>
    </lineage>
</organism>
<protein>
    <submittedName>
        <fullName evidence="1">Uncharacterized protein</fullName>
    </submittedName>
</protein>
<evidence type="ECO:0000313" key="1">
    <source>
        <dbReference type="EMBL" id="SNR63397.1"/>
    </source>
</evidence>
<evidence type="ECO:0000313" key="2">
    <source>
        <dbReference type="Proteomes" id="UP000198310"/>
    </source>
</evidence>
<proteinExistence type="predicted"/>